<proteinExistence type="predicted"/>
<name>A0A9N9K8C0_9GLOM</name>
<dbReference type="Proteomes" id="UP000789405">
    <property type="component" value="Unassembled WGS sequence"/>
</dbReference>
<feature type="non-terminal residue" evidence="1">
    <location>
        <position position="1"/>
    </location>
</feature>
<evidence type="ECO:0000313" key="1">
    <source>
        <dbReference type="EMBL" id="CAG8816890.1"/>
    </source>
</evidence>
<gene>
    <name evidence="1" type="ORF">DERYTH_LOCUS26349</name>
</gene>
<reference evidence="1" key="1">
    <citation type="submission" date="2021-06" db="EMBL/GenBank/DDBJ databases">
        <authorList>
            <person name="Kallberg Y."/>
            <person name="Tangrot J."/>
            <person name="Rosling A."/>
        </authorList>
    </citation>
    <scope>NUCLEOTIDE SEQUENCE</scope>
    <source>
        <strain evidence="1">MA453B</strain>
    </source>
</reference>
<evidence type="ECO:0000313" key="2">
    <source>
        <dbReference type="Proteomes" id="UP000789405"/>
    </source>
</evidence>
<dbReference type="EMBL" id="CAJVPY010054519">
    <property type="protein sequence ID" value="CAG8816890.1"/>
    <property type="molecule type" value="Genomic_DNA"/>
</dbReference>
<sequence>GKSDNNSSVIIVLSNPRTSGPKNFVLGIARLFYSLYQWAGKATNYSKKAQNASLHPKYREK</sequence>
<feature type="non-terminal residue" evidence="1">
    <location>
        <position position="61"/>
    </location>
</feature>
<comment type="caution">
    <text evidence="1">The sequence shown here is derived from an EMBL/GenBank/DDBJ whole genome shotgun (WGS) entry which is preliminary data.</text>
</comment>
<dbReference type="AlphaFoldDB" id="A0A9N9K8C0"/>
<keyword evidence="2" id="KW-1185">Reference proteome</keyword>
<accession>A0A9N9K8C0</accession>
<organism evidence="1 2">
    <name type="scientific">Dentiscutata erythropus</name>
    <dbReference type="NCBI Taxonomy" id="1348616"/>
    <lineage>
        <taxon>Eukaryota</taxon>
        <taxon>Fungi</taxon>
        <taxon>Fungi incertae sedis</taxon>
        <taxon>Mucoromycota</taxon>
        <taxon>Glomeromycotina</taxon>
        <taxon>Glomeromycetes</taxon>
        <taxon>Diversisporales</taxon>
        <taxon>Gigasporaceae</taxon>
        <taxon>Dentiscutata</taxon>
    </lineage>
</organism>
<protein>
    <submittedName>
        <fullName evidence="1">17776_t:CDS:1</fullName>
    </submittedName>
</protein>